<proteinExistence type="predicted"/>
<name>A0A4R8ZIG5_9MICO</name>
<sequence>MIDMTNDRLEPATLGLTKLLISTLHEWNNRWLSMPGREATATNDETFCDYLVEGHELAARVQQEVGPEVTVLFPEADGKRSKPSKELQQFVCLPVDRDLLDRKEPPTSDRA</sequence>
<dbReference type="EMBL" id="SOGT01000002">
    <property type="protein sequence ID" value="TFD28804.1"/>
    <property type="molecule type" value="Genomic_DNA"/>
</dbReference>
<dbReference type="Proteomes" id="UP000298424">
    <property type="component" value="Unassembled WGS sequence"/>
</dbReference>
<comment type="caution">
    <text evidence="1">The sequence shown here is derived from an EMBL/GenBank/DDBJ whole genome shotgun (WGS) entry which is preliminary data.</text>
</comment>
<dbReference type="RefSeq" id="WP_134571473.1">
    <property type="nucleotide sequence ID" value="NZ_SOGT01000002.1"/>
</dbReference>
<dbReference type="AlphaFoldDB" id="A0A4R8ZIG5"/>
<evidence type="ECO:0000313" key="2">
    <source>
        <dbReference type="Proteomes" id="UP000298424"/>
    </source>
</evidence>
<evidence type="ECO:0000313" key="1">
    <source>
        <dbReference type="EMBL" id="TFD28804.1"/>
    </source>
</evidence>
<reference evidence="1 2" key="1">
    <citation type="submission" date="2019-03" db="EMBL/GenBank/DDBJ databases">
        <title>Genomics of glacier-inhabiting Cryobacterium strains.</title>
        <authorList>
            <person name="Liu Q."/>
            <person name="Xin Y.-H."/>
        </authorList>
    </citation>
    <scope>NUCLEOTIDE SEQUENCE [LARGE SCALE GENOMIC DNA]</scope>
    <source>
        <strain evidence="1 2">TMT1-1</strain>
    </source>
</reference>
<keyword evidence="2" id="KW-1185">Reference proteome</keyword>
<gene>
    <name evidence="1" type="ORF">E3T27_02665</name>
</gene>
<protein>
    <submittedName>
        <fullName evidence="1">Uncharacterized protein</fullName>
    </submittedName>
</protein>
<organism evidence="1 2">
    <name type="scientific">Cryobacterium lyxosi</name>
    <dbReference type="NCBI Taxonomy" id="1259228"/>
    <lineage>
        <taxon>Bacteria</taxon>
        <taxon>Bacillati</taxon>
        <taxon>Actinomycetota</taxon>
        <taxon>Actinomycetes</taxon>
        <taxon>Micrococcales</taxon>
        <taxon>Microbacteriaceae</taxon>
        <taxon>Cryobacterium</taxon>
    </lineage>
</organism>
<accession>A0A4R8ZIG5</accession>